<evidence type="ECO:0000313" key="2">
    <source>
        <dbReference type="Proteomes" id="UP000315783"/>
    </source>
</evidence>
<name>A0A545VI71_9HYPO</name>
<proteinExistence type="predicted"/>
<reference evidence="1 2" key="1">
    <citation type="journal article" date="2019" name="Appl. Microbiol. Biotechnol.">
        <title>Genome sequence of Isaria javanica and comparative genome analysis insights into family S53 peptidase evolution in fungal entomopathogens.</title>
        <authorList>
            <person name="Lin R."/>
            <person name="Zhang X."/>
            <person name="Xin B."/>
            <person name="Zou M."/>
            <person name="Gao Y."/>
            <person name="Qin F."/>
            <person name="Hu Q."/>
            <person name="Xie B."/>
            <person name="Cheng X."/>
        </authorList>
    </citation>
    <scope>NUCLEOTIDE SEQUENCE [LARGE SCALE GENOMIC DNA]</scope>
    <source>
        <strain evidence="1 2">IJ1G</strain>
    </source>
</reference>
<sequence length="89" mass="10143">MRVEAVARCGSTRFGLAINHATNNFFTKPTIAATRSQIEAILGASTILDATCHFQNSMKPLVQLRRHQEWSLELEYCTKRFDLVTRNMN</sequence>
<dbReference type="Proteomes" id="UP000315783">
    <property type="component" value="Unassembled WGS sequence"/>
</dbReference>
<evidence type="ECO:0000313" key="1">
    <source>
        <dbReference type="EMBL" id="TQV89988.1"/>
    </source>
</evidence>
<dbReference type="AlphaFoldDB" id="A0A545VI71"/>
<accession>A0A545VI71</accession>
<protein>
    <submittedName>
        <fullName evidence="1">Uncharacterized protein</fullName>
    </submittedName>
</protein>
<keyword evidence="2" id="KW-1185">Reference proteome</keyword>
<dbReference type="EMBL" id="SPUK01000047">
    <property type="protein sequence ID" value="TQV89988.1"/>
    <property type="molecule type" value="Genomic_DNA"/>
</dbReference>
<comment type="caution">
    <text evidence="1">The sequence shown here is derived from an EMBL/GenBank/DDBJ whole genome shotgun (WGS) entry which is preliminary data.</text>
</comment>
<gene>
    <name evidence="1" type="ORF">IF1G_11347</name>
</gene>
<organism evidence="1 2">
    <name type="scientific">Cordyceps javanica</name>
    <dbReference type="NCBI Taxonomy" id="43265"/>
    <lineage>
        <taxon>Eukaryota</taxon>
        <taxon>Fungi</taxon>
        <taxon>Dikarya</taxon>
        <taxon>Ascomycota</taxon>
        <taxon>Pezizomycotina</taxon>
        <taxon>Sordariomycetes</taxon>
        <taxon>Hypocreomycetidae</taxon>
        <taxon>Hypocreales</taxon>
        <taxon>Cordycipitaceae</taxon>
        <taxon>Cordyceps</taxon>
    </lineage>
</organism>